<dbReference type="AlphaFoldDB" id="A0A381WP81"/>
<organism evidence="1">
    <name type="scientific">marine metagenome</name>
    <dbReference type="NCBI Taxonomy" id="408172"/>
    <lineage>
        <taxon>unclassified sequences</taxon>
        <taxon>metagenomes</taxon>
        <taxon>ecological metagenomes</taxon>
    </lineage>
</organism>
<protein>
    <submittedName>
        <fullName evidence="1">Uncharacterized protein</fullName>
    </submittedName>
</protein>
<accession>A0A381WP81</accession>
<sequence>MNYVVVVTQEGSHLTVCTKQDSNKAMGLARIAIVYSLHG</sequence>
<name>A0A381WP81_9ZZZZ</name>
<reference evidence="1" key="1">
    <citation type="submission" date="2018-05" db="EMBL/GenBank/DDBJ databases">
        <authorList>
            <person name="Lanie J.A."/>
            <person name="Ng W.-L."/>
            <person name="Kazmierczak K.M."/>
            <person name="Andrzejewski T.M."/>
            <person name="Davidsen T.M."/>
            <person name="Wayne K.J."/>
            <person name="Tettelin H."/>
            <person name="Glass J.I."/>
            <person name="Rusch D."/>
            <person name="Podicherti R."/>
            <person name="Tsui H.-C.T."/>
            <person name="Winkler M.E."/>
        </authorList>
    </citation>
    <scope>NUCLEOTIDE SEQUENCE</scope>
</reference>
<evidence type="ECO:0000313" key="1">
    <source>
        <dbReference type="EMBL" id="SVA54212.1"/>
    </source>
</evidence>
<gene>
    <name evidence="1" type="ORF">METZ01_LOCUS107066</name>
</gene>
<dbReference type="EMBL" id="UINC01012411">
    <property type="protein sequence ID" value="SVA54212.1"/>
    <property type="molecule type" value="Genomic_DNA"/>
</dbReference>
<proteinExistence type="predicted"/>